<name>A0AAW2WHT7_9LAMI</name>
<reference evidence="2" key="2">
    <citation type="journal article" date="2024" name="Plant">
        <title>Genomic evolution and insights into agronomic trait innovations of Sesamum species.</title>
        <authorList>
            <person name="Miao H."/>
            <person name="Wang L."/>
            <person name="Qu L."/>
            <person name="Liu H."/>
            <person name="Sun Y."/>
            <person name="Le M."/>
            <person name="Wang Q."/>
            <person name="Wei S."/>
            <person name="Zheng Y."/>
            <person name="Lin W."/>
            <person name="Duan Y."/>
            <person name="Cao H."/>
            <person name="Xiong S."/>
            <person name="Wang X."/>
            <person name="Wei L."/>
            <person name="Li C."/>
            <person name="Ma Q."/>
            <person name="Ju M."/>
            <person name="Zhao R."/>
            <person name="Li G."/>
            <person name="Mu C."/>
            <person name="Tian Q."/>
            <person name="Mei H."/>
            <person name="Zhang T."/>
            <person name="Gao T."/>
            <person name="Zhang H."/>
        </authorList>
    </citation>
    <scope>NUCLEOTIDE SEQUENCE</scope>
    <source>
        <strain evidence="2">KEN1</strain>
    </source>
</reference>
<keyword evidence="2" id="KW-0695">RNA-directed DNA polymerase</keyword>
<protein>
    <submittedName>
        <fullName evidence="2">LINE-1 reverse transcriptase</fullName>
    </submittedName>
</protein>
<dbReference type="CDD" id="cd01650">
    <property type="entry name" value="RT_nLTR_like"/>
    <property type="match status" value="1"/>
</dbReference>
<sequence>MEYGGLSTVASGIGRPLYPDAITCACTRLDFARVCVMLDISSTLPKHIVIMVPKEDGSESACKVDVEYEWLPPKCTTCGCYEEGAGTEGDGSRGGAGRVQRALGYCTDTAGDRGDKGKAIVLYNPFDALSTFDIGAESSKGPISSPELEGSRIWQAWDNDFVGVDVLDVDVQHVHCRVEIRGIHTSIFMTFVYGVNDVGGRRILWHNLSRISLTVGETPWLVGGDFNTVIDASEICGQSATLEGRQRIYRHGPGRTHFILVLPPELQTTPLLCYEGTPLLVLADLACSGPAEPSLTTSRVQQPTLVAEFRPISCYNVLYKVITKLIVQRMSGLLERTLYWLQSAALPTARCALKVDIRKAYDTVEWDFLRAVLQLFGFPALFISWIEECVTTPSFSVCLNGSPHGFFRGARGLRQGDPMSPYLFVLVMEVLNLILQQIIAQDGGFSYHWRCEAVHLFQLGFADDLLLFSRADESSIHIFKRGLSIFADLSGLHVNPQKSHLILSRSAAAIRETLLSILDYQEGVLPLWYLGLPLLASRLTIADCTPLLLKIDSRIKGWDGIMLSFAGRVQLIKSVLLALQMYWAMAFILPKGITGRLRSVSDHFFGKVLWGLGMPKSLGIRHLWRIISGDRSSVWVEWISHYRLRYHSVWTVSDSTGSWGWKKLVRLRNTPASSLSTGLARGLRSYYGMTRGMRWALLSHGSPLALSTRIPILWRSSVREVQRLVRFHWPYRDWDTAVQWASGRWRSKHVVHALFRALLASLVYHIWQERNCRIFQHTLSDPLDIARHTVNDIRDLIISKDLPHSVSTRGLYRLWQISWPVEGDATL</sequence>
<accession>A0AAW2WHT7</accession>
<comment type="caution">
    <text evidence="2">The sequence shown here is derived from an EMBL/GenBank/DDBJ whole genome shotgun (WGS) entry which is preliminary data.</text>
</comment>
<keyword evidence="2" id="KW-0808">Transferase</keyword>
<dbReference type="PROSITE" id="PS50878">
    <property type="entry name" value="RT_POL"/>
    <property type="match status" value="1"/>
</dbReference>
<dbReference type="InterPro" id="IPR043502">
    <property type="entry name" value="DNA/RNA_pol_sf"/>
</dbReference>
<gene>
    <name evidence="2" type="ORF">Slati_2460000</name>
</gene>
<dbReference type="SUPFAM" id="SSF56219">
    <property type="entry name" value="DNase I-like"/>
    <property type="match status" value="1"/>
</dbReference>
<proteinExistence type="predicted"/>
<dbReference type="GO" id="GO:0003964">
    <property type="term" value="F:RNA-directed DNA polymerase activity"/>
    <property type="evidence" value="ECO:0007669"/>
    <property type="project" value="UniProtKB-KW"/>
</dbReference>
<dbReference type="SUPFAM" id="SSF56672">
    <property type="entry name" value="DNA/RNA polymerases"/>
    <property type="match status" value="1"/>
</dbReference>
<dbReference type="PANTHER" id="PTHR33116">
    <property type="entry name" value="REVERSE TRANSCRIPTASE ZINC-BINDING DOMAIN-CONTAINING PROTEIN-RELATED-RELATED"/>
    <property type="match status" value="1"/>
</dbReference>
<dbReference type="EMBL" id="JACGWN010000008">
    <property type="protein sequence ID" value="KAL0439770.1"/>
    <property type="molecule type" value="Genomic_DNA"/>
</dbReference>
<feature type="domain" description="Reverse transcriptase" evidence="1">
    <location>
        <begin position="284"/>
        <end position="534"/>
    </location>
</feature>
<dbReference type="AlphaFoldDB" id="A0AAW2WHT7"/>
<reference evidence="2" key="1">
    <citation type="submission" date="2020-06" db="EMBL/GenBank/DDBJ databases">
        <authorList>
            <person name="Li T."/>
            <person name="Hu X."/>
            <person name="Zhang T."/>
            <person name="Song X."/>
            <person name="Zhang H."/>
            <person name="Dai N."/>
            <person name="Sheng W."/>
            <person name="Hou X."/>
            <person name="Wei L."/>
        </authorList>
    </citation>
    <scope>NUCLEOTIDE SEQUENCE</scope>
    <source>
        <strain evidence="2">KEN1</strain>
        <tissue evidence="2">Leaf</tissue>
    </source>
</reference>
<keyword evidence="2" id="KW-0548">Nucleotidyltransferase</keyword>
<organism evidence="2">
    <name type="scientific">Sesamum latifolium</name>
    <dbReference type="NCBI Taxonomy" id="2727402"/>
    <lineage>
        <taxon>Eukaryota</taxon>
        <taxon>Viridiplantae</taxon>
        <taxon>Streptophyta</taxon>
        <taxon>Embryophyta</taxon>
        <taxon>Tracheophyta</taxon>
        <taxon>Spermatophyta</taxon>
        <taxon>Magnoliopsida</taxon>
        <taxon>eudicotyledons</taxon>
        <taxon>Gunneridae</taxon>
        <taxon>Pentapetalae</taxon>
        <taxon>asterids</taxon>
        <taxon>lamiids</taxon>
        <taxon>Lamiales</taxon>
        <taxon>Pedaliaceae</taxon>
        <taxon>Sesamum</taxon>
    </lineage>
</organism>
<dbReference type="PANTHER" id="PTHR33116:SF76">
    <property type="entry name" value="DUF4283 DOMAIN-CONTAINING PROTEIN"/>
    <property type="match status" value="1"/>
</dbReference>
<evidence type="ECO:0000313" key="2">
    <source>
        <dbReference type="EMBL" id="KAL0439770.1"/>
    </source>
</evidence>
<dbReference type="InterPro" id="IPR036691">
    <property type="entry name" value="Endo/exonu/phosph_ase_sf"/>
</dbReference>
<dbReference type="InterPro" id="IPR000477">
    <property type="entry name" value="RT_dom"/>
</dbReference>
<evidence type="ECO:0000259" key="1">
    <source>
        <dbReference type="PROSITE" id="PS50878"/>
    </source>
</evidence>
<dbReference type="Pfam" id="PF00078">
    <property type="entry name" value="RVT_1"/>
    <property type="match status" value="1"/>
</dbReference>